<dbReference type="PANTHER" id="PTHR12110:SF53">
    <property type="entry name" value="BLR5974 PROTEIN"/>
    <property type="match status" value="1"/>
</dbReference>
<dbReference type="Gene3D" id="3.20.20.150">
    <property type="entry name" value="Divalent-metal-dependent TIM barrel enzymes"/>
    <property type="match status" value="1"/>
</dbReference>
<dbReference type="InterPro" id="IPR013022">
    <property type="entry name" value="Xyl_isomerase-like_TIM-brl"/>
</dbReference>
<accession>A0A5C5X8R8</accession>
<dbReference type="EMBL" id="SJPK01000011">
    <property type="protein sequence ID" value="TWT59264.1"/>
    <property type="molecule type" value="Genomic_DNA"/>
</dbReference>
<evidence type="ECO:0000313" key="2">
    <source>
        <dbReference type="EMBL" id="TWT59264.1"/>
    </source>
</evidence>
<organism evidence="2 3">
    <name type="scientific">Allorhodopirellula solitaria</name>
    <dbReference type="NCBI Taxonomy" id="2527987"/>
    <lineage>
        <taxon>Bacteria</taxon>
        <taxon>Pseudomonadati</taxon>
        <taxon>Planctomycetota</taxon>
        <taxon>Planctomycetia</taxon>
        <taxon>Pirellulales</taxon>
        <taxon>Pirellulaceae</taxon>
        <taxon>Allorhodopirellula</taxon>
    </lineage>
</organism>
<dbReference type="OrthoDB" id="9815124at2"/>
<evidence type="ECO:0000313" key="3">
    <source>
        <dbReference type="Proteomes" id="UP000318053"/>
    </source>
</evidence>
<dbReference type="Proteomes" id="UP000318053">
    <property type="component" value="Unassembled WGS sequence"/>
</dbReference>
<reference evidence="2 3" key="1">
    <citation type="submission" date="2019-02" db="EMBL/GenBank/DDBJ databases">
        <title>Deep-cultivation of Planctomycetes and their phenomic and genomic characterization uncovers novel biology.</title>
        <authorList>
            <person name="Wiegand S."/>
            <person name="Jogler M."/>
            <person name="Boedeker C."/>
            <person name="Pinto D."/>
            <person name="Vollmers J."/>
            <person name="Rivas-Marin E."/>
            <person name="Kohn T."/>
            <person name="Peeters S.H."/>
            <person name="Heuer A."/>
            <person name="Rast P."/>
            <person name="Oberbeckmann S."/>
            <person name="Bunk B."/>
            <person name="Jeske O."/>
            <person name="Meyerdierks A."/>
            <person name="Storesund J.E."/>
            <person name="Kallscheuer N."/>
            <person name="Luecker S."/>
            <person name="Lage O.M."/>
            <person name="Pohl T."/>
            <person name="Merkel B.J."/>
            <person name="Hornburger P."/>
            <person name="Mueller R.-W."/>
            <person name="Bruemmer F."/>
            <person name="Labrenz M."/>
            <person name="Spormann A.M."/>
            <person name="Op Den Camp H."/>
            <person name="Overmann J."/>
            <person name="Amann R."/>
            <person name="Jetten M.S.M."/>
            <person name="Mascher T."/>
            <person name="Medema M.H."/>
            <person name="Devos D.P."/>
            <person name="Kaster A.-K."/>
            <person name="Ovreas L."/>
            <person name="Rohde M."/>
            <person name="Galperin M.Y."/>
            <person name="Jogler C."/>
        </authorList>
    </citation>
    <scope>NUCLEOTIDE SEQUENCE [LARGE SCALE GENOMIC DNA]</scope>
    <source>
        <strain evidence="2 3">CA85</strain>
    </source>
</reference>
<gene>
    <name evidence="2" type="ORF">CA85_39600</name>
</gene>
<keyword evidence="2" id="KW-0413">Isomerase</keyword>
<dbReference type="InterPro" id="IPR050312">
    <property type="entry name" value="IolE/XylAMocC-like"/>
</dbReference>
<keyword evidence="3" id="KW-1185">Reference proteome</keyword>
<comment type="caution">
    <text evidence="2">The sequence shown here is derived from an EMBL/GenBank/DDBJ whole genome shotgun (WGS) entry which is preliminary data.</text>
</comment>
<dbReference type="RefSeq" id="WP_146392851.1">
    <property type="nucleotide sequence ID" value="NZ_SJPK01000011.1"/>
</dbReference>
<dbReference type="InterPro" id="IPR036237">
    <property type="entry name" value="Xyl_isomerase-like_sf"/>
</dbReference>
<name>A0A5C5X8R8_9BACT</name>
<dbReference type="GO" id="GO:0016853">
    <property type="term" value="F:isomerase activity"/>
    <property type="evidence" value="ECO:0007669"/>
    <property type="project" value="UniProtKB-KW"/>
</dbReference>
<sequence length="333" mass="36268">MNSEPTVLLSGFADESALSKKANEQFAALAAIGLEYYSIRFVDVGNGIKNVMALEEAEITLLQQMHADYGMKVSSIGSPIGKVKLLDVDDGTANKFVPFEKYLREDVSVACDRAEAFGSKLLRGFSFYHPKGTAPEDHIDQVADQLGQIAEACDARGLTFGLEVEANLVGQTGDLLAAIAERVNHPAMLTIFDGANIAMQGFTPDQVYAQYVAMKPTLGWLHIKDYSDPSLRGRVEHVDEESASHFVPADRGDSAHEAIFRDLRDFLPTLHQRMVDRGADGVFLDLEPHVRGGGQFGGFSGPDGFGIASRALCSLLDYTRVGYQLRTFESLQG</sequence>
<dbReference type="SUPFAM" id="SSF51658">
    <property type="entry name" value="Xylose isomerase-like"/>
    <property type="match status" value="1"/>
</dbReference>
<dbReference type="AlphaFoldDB" id="A0A5C5X8R8"/>
<protein>
    <submittedName>
        <fullName evidence="2">Xylose isomerase-like TIM barrel</fullName>
    </submittedName>
</protein>
<dbReference type="PANTHER" id="PTHR12110">
    <property type="entry name" value="HYDROXYPYRUVATE ISOMERASE"/>
    <property type="match status" value="1"/>
</dbReference>
<feature type="domain" description="Xylose isomerase-like TIM barrel" evidence="1">
    <location>
        <begin position="26"/>
        <end position="265"/>
    </location>
</feature>
<evidence type="ECO:0000259" key="1">
    <source>
        <dbReference type="Pfam" id="PF01261"/>
    </source>
</evidence>
<dbReference type="Pfam" id="PF01261">
    <property type="entry name" value="AP_endonuc_2"/>
    <property type="match status" value="1"/>
</dbReference>
<proteinExistence type="predicted"/>